<dbReference type="InterPro" id="IPR055355">
    <property type="entry name" value="ZP-C"/>
</dbReference>
<protein>
    <recommendedName>
        <fullName evidence="13">Deleted in malignant brain tumors 1 protein</fullName>
    </recommendedName>
</protein>
<feature type="domain" description="SMB" evidence="9">
    <location>
        <begin position="576"/>
        <end position="616"/>
    </location>
</feature>
<feature type="domain" description="CUB" evidence="8">
    <location>
        <begin position="21"/>
        <end position="128"/>
    </location>
</feature>
<feature type="chain" id="PRO_5041677976" description="Deleted in malignant brain tumors 1 protein" evidence="7">
    <location>
        <begin position="20"/>
        <end position="1048"/>
    </location>
</feature>
<dbReference type="SMART" id="SM00201">
    <property type="entry name" value="SO"/>
    <property type="match status" value="10"/>
</dbReference>
<keyword evidence="2" id="KW-0964">Secreted</keyword>
<comment type="subcellular location">
    <subcellularLocation>
        <location evidence="1">Secreted</location>
    </subcellularLocation>
</comment>
<feature type="domain" description="SMB" evidence="9">
    <location>
        <begin position="515"/>
        <end position="554"/>
    </location>
</feature>
<sequence>MEVLTLLLCLLLTVKPSQASCGGTMTDWMGEFFSPQYPNDYPNNARCTWTIHSTGATTVLLSFTDVILETCCDYIRLYDGPTTLYPLLGEIRDYENKQYNTSNNDLTVLFYSDGSVSKRGFHANWFFVDSNSCKNNCGFSFDTCSCDDSCRNNRTCCYDYNRYCLPTTTTTWPTTTDFPSCMYNCGQDFGSCSCANDCHYYGICCPDYESYCSQTTTTEPTTTYGIIGTTKCIHSTVDEGSCENNCGKLLPICGCDSLCQQYGDCCPDYDRYCLQTTTMMTTTTEPTTTYGIIVDEGSCENNCGQVFGICSCAYNCQDYHSCCDDYNSYCLPTTTTTWPTTTDFPSCMYNCGQDFGSCSCANDCHYYGICCPDYESYCSQTTTTEPTTTYGIIGTTNNCGQEFGICSCAYDCQDYHSCCDDYNNFPSCMYNCGQDFGSCSCASNCHYYGICCPDYESFCQKTTTWPTTTASSCRYSCGYDLGLCSCSSECKNYGYCCPDYESFCIATIHPPDDPTAPSCMYNCGYHLGYCSCSRACQYFGDCCHDYESVCFRTTTPTTTTTTTSPPTSTHMADTADAYSCENICGQRLPVCSCEDDCQYYGSCCPDYHNAYSCENICGQRLPLCSCEDDCQYYGGCCPDYHTSYTPVGRDLYGSGVFTSPNYPNYYNDNTYHVWYLTAQQGQRIFLTFTDVQLERCCNCDYITVYDGSSTGYPQLGNVCFSDTTHQVFHSSSQYLTVAFRSDYSVVSQGFKGFFTSSLSEDKGHVDCSSDNIVIFIQRSYLNSLGMSANDLYVDDHLCRPTINSTEVVFSFPLDACGTAKERMNGYVSYTNNVRASQSQSGEITHQSQFLLHVGCRMEPDTMVQIFYKARENINDNITGTGSFNASIAFFTSSSFNQQIYDSPYEVSLNQNLYVQVKLNRPDNSLDLFLDTCVVSPNPNDFKDHSYDLLRNGCPRDNTYYSYTSGLQNYAQFRFQSFKFLRAHTYVYVQCKVIFCPDNDYNSRCHQGCLSRRRRSLDSSTYHTNMVTLGPIKLKGRRRSVKGSEKSKE</sequence>
<organism evidence="11 12">
    <name type="scientific">Cirrhinus molitorella</name>
    <name type="common">mud carp</name>
    <dbReference type="NCBI Taxonomy" id="172907"/>
    <lineage>
        <taxon>Eukaryota</taxon>
        <taxon>Metazoa</taxon>
        <taxon>Chordata</taxon>
        <taxon>Craniata</taxon>
        <taxon>Vertebrata</taxon>
        <taxon>Euteleostomi</taxon>
        <taxon>Actinopterygii</taxon>
        <taxon>Neopterygii</taxon>
        <taxon>Teleostei</taxon>
        <taxon>Ostariophysi</taxon>
        <taxon>Cypriniformes</taxon>
        <taxon>Cyprinidae</taxon>
        <taxon>Labeoninae</taxon>
        <taxon>Labeonini</taxon>
        <taxon>Cirrhinus</taxon>
    </lineage>
</organism>
<feature type="domain" description="SMB" evidence="9">
    <location>
        <begin position="177"/>
        <end position="216"/>
    </location>
</feature>
<dbReference type="InterPro" id="IPR036024">
    <property type="entry name" value="Somatomedin_B-like_dom_sf"/>
</dbReference>
<comment type="caution">
    <text evidence="11">The sequence shown here is derived from an EMBL/GenBank/DDBJ whole genome shotgun (WGS) entry which is preliminary data.</text>
</comment>
<evidence type="ECO:0000313" key="11">
    <source>
        <dbReference type="EMBL" id="KAK2878867.1"/>
    </source>
</evidence>
<dbReference type="InterPro" id="IPR001507">
    <property type="entry name" value="ZP_dom"/>
</dbReference>
<feature type="domain" description="SMB" evidence="9">
    <location>
        <begin position="129"/>
        <end position="168"/>
    </location>
</feature>
<feature type="domain" description="SMB" evidence="9">
    <location>
        <begin position="238"/>
        <end position="277"/>
    </location>
</feature>
<dbReference type="Gene3D" id="2.60.40.3210">
    <property type="entry name" value="Zona pellucida, ZP-N domain"/>
    <property type="match status" value="1"/>
</dbReference>
<dbReference type="InterPro" id="IPR017977">
    <property type="entry name" value="ZP_dom_CS"/>
</dbReference>
<feature type="domain" description="SMB" evidence="9">
    <location>
        <begin position="343"/>
        <end position="382"/>
    </location>
</feature>
<dbReference type="PANTHER" id="PTHR14002">
    <property type="entry name" value="ENDOGLIN/TGF-BETA RECEPTOR TYPE III"/>
    <property type="match status" value="1"/>
</dbReference>
<dbReference type="Pfam" id="PF01033">
    <property type="entry name" value="Somatomedin_B"/>
    <property type="match status" value="1"/>
</dbReference>
<dbReference type="PROSITE" id="PS51034">
    <property type="entry name" value="ZP_2"/>
    <property type="match status" value="1"/>
</dbReference>
<evidence type="ECO:0000259" key="10">
    <source>
        <dbReference type="PROSITE" id="PS51034"/>
    </source>
</evidence>
<dbReference type="EMBL" id="JAUYZG010000019">
    <property type="protein sequence ID" value="KAK2878867.1"/>
    <property type="molecule type" value="Genomic_DNA"/>
</dbReference>
<evidence type="ECO:0008006" key="13">
    <source>
        <dbReference type="Google" id="ProtNLM"/>
    </source>
</evidence>
<dbReference type="FunFam" id="2.60.120.290:FF:000005">
    <property type="entry name" value="Procollagen C-endopeptidase enhancer 1"/>
    <property type="match status" value="2"/>
</dbReference>
<dbReference type="SMART" id="SM00042">
    <property type="entry name" value="CUB"/>
    <property type="match status" value="2"/>
</dbReference>
<dbReference type="InterPro" id="IPR042235">
    <property type="entry name" value="ZP-C_dom"/>
</dbReference>
<dbReference type="PROSITE" id="PS50958">
    <property type="entry name" value="SMB_2"/>
    <property type="match status" value="9"/>
</dbReference>
<dbReference type="GO" id="GO:0005576">
    <property type="term" value="C:extracellular region"/>
    <property type="evidence" value="ECO:0007669"/>
    <property type="project" value="UniProtKB-SubCell"/>
</dbReference>
<dbReference type="Gene3D" id="2.60.40.4100">
    <property type="entry name" value="Zona pellucida, ZP-C domain"/>
    <property type="match status" value="1"/>
</dbReference>
<feature type="domain" description="SMB" evidence="9">
    <location>
        <begin position="295"/>
        <end position="334"/>
    </location>
</feature>
<evidence type="ECO:0000259" key="8">
    <source>
        <dbReference type="PROSITE" id="PS01180"/>
    </source>
</evidence>
<keyword evidence="4" id="KW-1015">Disulfide bond</keyword>
<dbReference type="InterPro" id="IPR035914">
    <property type="entry name" value="Sperma_CUB_dom_sf"/>
</dbReference>
<evidence type="ECO:0000256" key="2">
    <source>
        <dbReference type="ARBA" id="ARBA00022525"/>
    </source>
</evidence>
<feature type="domain" description="SMB" evidence="9">
    <location>
        <begin position="424"/>
        <end position="463"/>
    </location>
</feature>
<dbReference type="SUPFAM" id="SSF49854">
    <property type="entry name" value="Spermadhesin, CUB domain"/>
    <property type="match status" value="2"/>
</dbReference>
<feature type="domain" description="SMB" evidence="9">
    <location>
        <begin position="469"/>
        <end position="509"/>
    </location>
</feature>
<keyword evidence="12" id="KW-1185">Reference proteome</keyword>
<feature type="domain" description="CUB" evidence="8">
    <location>
        <begin position="636"/>
        <end position="757"/>
    </location>
</feature>
<dbReference type="FunFam" id="2.60.40.4100:FF:000005">
    <property type="entry name" value="Deleted in malignant brain tumors 1"/>
    <property type="match status" value="1"/>
</dbReference>
<dbReference type="Pfam" id="PF00431">
    <property type="entry name" value="CUB"/>
    <property type="match status" value="2"/>
</dbReference>
<feature type="signal peptide" evidence="7">
    <location>
        <begin position="1"/>
        <end position="19"/>
    </location>
</feature>
<dbReference type="Gene3D" id="2.60.120.290">
    <property type="entry name" value="Spermadhesin, CUB domain"/>
    <property type="match status" value="2"/>
</dbReference>
<comment type="caution">
    <text evidence="6">Lacks conserved residue(s) required for the propagation of feature annotation.</text>
</comment>
<evidence type="ECO:0000313" key="12">
    <source>
        <dbReference type="Proteomes" id="UP001187343"/>
    </source>
</evidence>
<dbReference type="PROSITE" id="PS01180">
    <property type="entry name" value="CUB"/>
    <property type="match status" value="2"/>
</dbReference>
<keyword evidence="3 7" id="KW-0732">Signal</keyword>
<dbReference type="PROSITE" id="PS00524">
    <property type="entry name" value="SMB_1"/>
    <property type="match status" value="8"/>
</dbReference>
<gene>
    <name evidence="11" type="ORF">Q8A67_019658</name>
</gene>
<reference evidence="11" key="1">
    <citation type="submission" date="2023-08" db="EMBL/GenBank/DDBJ databases">
        <title>Chromosome-level Genome Assembly of mud carp (Cirrhinus molitorella).</title>
        <authorList>
            <person name="Liu H."/>
        </authorList>
    </citation>
    <scope>NUCLEOTIDE SEQUENCE</scope>
    <source>
        <strain evidence="11">Prfri</strain>
        <tissue evidence="11">Muscle</tissue>
    </source>
</reference>
<evidence type="ECO:0000256" key="1">
    <source>
        <dbReference type="ARBA" id="ARBA00004613"/>
    </source>
</evidence>
<dbReference type="InterPro" id="IPR001212">
    <property type="entry name" value="Somatomedin_B_dom"/>
</dbReference>
<evidence type="ECO:0000256" key="4">
    <source>
        <dbReference type="ARBA" id="ARBA00023157"/>
    </source>
</evidence>
<dbReference type="SMART" id="SM00241">
    <property type="entry name" value="ZP"/>
    <property type="match status" value="1"/>
</dbReference>
<evidence type="ECO:0000256" key="6">
    <source>
        <dbReference type="PROSITE-ProRule" id="PRU00059"/>
    </source>
</evidence>
<feature type="domain" description="ZP" evidence="10">
    <location>
        <begin position="766"/>
        <end position="1011"/>
    </location>
</feature>
<evidence type="ECO:0000256" key="5">
    <source>
        <dbReference type="ARBA" id="ARBA00023180"/>
    </source>
</evidence>
<dbReference type="PROSITE" id="PS00682">
    <property type="entry name" value="ZP_1"/>
    <property type="match status" value="1"/>
</dbReference>
<name>A0AA88PEB3_9TELE</name>
<evidence type="ECO:0000256" key="3">
    <source>
        <dbReference type="ARBA" id="ARBA00022729"/>
    </source>
</evidence>
<dbReference type="SUPFAM" id="SSF90188">
    <property type="entry name" value="Somatomedin B domain"/>
    <property type="match status" value="9"/>
</dbReference>
<dbReference type="InterPro" id="IPR000859">
    <property type="entry name" value="CUB_dom"/>
</dbReference>
<dbReference type="CDD" id="cd00041">
    <property type="entry name" value="CUB"/>
    <property type="match status" value="2"/>
</dbReference>
<dbReference type="Pfam" id="PF00100">
    <property type="entry name" value="Zona_pellucida"/>
    <property type="match status" value="1"/>
</dbReference>
<dbReference type="AlphaFoldDB" id="A0AA88PEB3"/>
<dbReference type="Proteomes" id="UP001187343">
    <property type="component" value="Unassembled WGS sequence"/>
</dbReference>
<dbReference type="Gene3D" id="4.10.410.20">
    <property type="match status" value="7"/>
</dbReference>
<evidence type="ECO:0000256" key="7">
    <source>
        <dbReference type="SAM" id="SignalP"/>
    </source>
</evidence>
<accession>A0AA88PEB3</accession>
<proteinExistence type="predicted"/>
<keyword evidence="5" id="KW-0325">Glycoprotein</keyword>
<dbReference type="PANTHER" id="PTHR14002:SF38">
    <property type="entry name" value="CUB AND ZONA PELLUCIDA-LIKE DOMAIN-CONTAINING PROTEIN 1"/>
    <property type="match status" value="1"/>
</dbReference>
<evidence type="ECO:0000259" key="9">
    <source>
        <dbReference type="PROSITE" id="PS50958"/>
    </source>
</evidence>